<sequence>MVGNASVSCASRRQEWHVVPVSKDRAPELSAICASHRFIRRIAHLHLFFTRVAQQGGAARSCEIYIRNQHFQI</sequence>
<comment type="caution">
    <text evidence="1">The sequence shown here is derived from an EMBL/GenBank/DDBJ whole genome shotgun (WGS) entry which is preliminary data.</text>
</comment>
<accession>A0A392T9S2</accession>
<proteinExistence type="predicted"/>
<dbReference type="AlphaFoldDB" id="A0A392T9S2"/>
<keyword evidence="2" id="KW-1185">Reference proteome</keyword>
<dbReference type="EMBL" id="LXQA010535511">
    <property type="protein sequence ID" value="MCI57809.1"/>
    <property type="molecule type" value="Genomic_DNA"/>
</dbReference>
<reference evidence="1 2" key="1">
    <citation type="journal article" date="2018" name="Front. Plant Sci.">
        <title>Red Clover (Trifolium pratense) and Zigzag Clover (T. medium) - A Picture of Genomic Similarities and Differences.</title>
        <authorList>
            <person name="Dluhosova J."/>
            <person name="Istvanek J."/>
            <person name="Nedelnik J."/>
            <person name="Repkova J."/>
        </authorList>
    </citation>
    <scope>NUCLEOTIDE SEQUENCE [LARGE SCALE GENOMIC DNA]</scope>
    <source>
        <strain evidence="2">cv. 10/8</strain>
        <tissue evidence="1">Leaf</tissue>
    </source>
</reference>
<dbReference type="Proteomes" id="UP000265520">
    <property type="component" value="Unassembled WGS sequence"/>
</dbReference>
<feature type="non-terminal residue" evidence="1">
    <location>
        <position position="73"/>
    </location>
</feature>
<organism evidence="1 2">
    <name type="scientific">Trifolium medium</name>
    <dbReference type="NCBI Taxonomy" id="97028"/>
    <lineage>
        <taxon>Eukaryota</taxon>
        <taxon>Viridiplantae</taxon>
        <taxon>Streptophyta</taxon>
        <taxon>Embryophyta</taxon>
        <taxon>Tracheophyta</taxon>
        <taxon>Spermatophyta</taxon>
        <taxon>Magnoliopsida</taxon>
        <taxon>eudicotyledons</taxon>
        <taxon>Gunneridae</taxon>
        <taxon>Pentapetalae</taxon>
        <taxon>rosids</taxon>
        <taxon>fabids</taxon>
        <taxon>Fabales</taxon>
        <taxon>Fabaceae</taxon>
        <taxon>Papilionoideae</taxon>
        <taxon>50 kb inversion clade</taxon>
        <taxon>NPAAA clade</taxon>
        <taxon>Hologalegina</taxon>
        <taxon>IRL clade</taxon>
        <taxon>Trifolieae</taxon>
        <taxon>Trifolium</taxon>
    </lineage>
</organism>
<evidence type="ECO:0000313" key="1">
    <source>
        <dbReference type="EMBL" id="MCI57809.1"/>
    </source>
</evidence>
<protein>
    <submittedName>
        <fullName evidence="1">Uncharacterized protein</fullName>
    </submittedName>
</protein>
<evidence type="ECO:0000313" key="2">
    <source>
        <dbReference type="Proteomes" id="UP000265520"/>
    </source>
</evidence>
<name>A0A392T9S2_9FABA</name>